<dbReference type="Proteomes" id="UP001153954">
    <property type="component" value="Unassembled WGS sequence"/>
</dbReference>
<keyword evidence="2" id="KW-1185">Reference proteome</keyword>
<accession>A0AAU9TQC5</accession>
<comment type="caution">
    <text evidence="1">The sequence shown here is derived from an EMBL/GenBank/DDBJ whole genome shotgun (WGS) entry which is preliminary data.</text>
</comment>
<dbReference type="EMBL" id="CAKOGL010000007">
    <property type="protein sequence ID" value="CAH2088913.1"/>
    <property type="molecule type" value="Genomic_DNA"/>
</dbReference>
<evidence type="ECO:0000313" key="1">
    <source>
        <dbReference type="EMBL" id="CAH2088913.1"/>
    </source>
</evidence>
<dbReference type="AlphaFoldDB" id="A0AAU9TQC5"/>
<name>A0AAU9TQC5_EUPED</name>
<gene>
    <name evidence="1" type="ORF">EEDITHA_LOCUS5026</name>
</gene>
<organism evidence="1 2">
    <name type="scientific">Euphydryas editha</name>
    <name type="common">Edith's checkerspot</name>
    <dbReference type="NCBI Taxonomy" id="104508"/>
    <lineage>
        <taxon>Eukaryota</taxon>
        <taxon>Metazoa</taxon>
        <taxon>Ecdysozoa</taxon>
        <taxon>Arthropoda</taxon>
        <taxon>Hexapoda</taxon>
        <taxon>Insecta</taxon>
        <taxon>Pterygota</taxon>
        <taxon>Neoptera</taxon>
        <taxon>Endopterygota</taxon>
        <taxon>Lepidoptera</taxon>
        <taxon>Glossata</taxon>
        <taxon>Ditrysia</taxon>
        <taxon>Papilionoidea</taxon>
        <taxon>Nymphalidae</taxon>
        <taxon>Nymphalinae</taxon>
        <taxon>Euphydryas</taxon>
    </lineage>
</organism>
<sequence>MYICMKSNGAESQKRVNKQYLQQSHCPKRVCIRTKQRWNLLQQQSSDHSVSVTKNENNIEDISENLSNLECLVSNNESLLSSDNQTNSNLFDNEHTEFLDVNNLNNVYNMSSESSSDNDSSSFHVNCDDFSSEETDFSSNSDSDSTKENDVNCSSNNNCASCDESNLFNTDHMQGSLIMFPRAQLTIADVLLMITVYSIKKD</sequence>
<protein>
    <submittedName>
        <fullName evidence="1">Uncharacterized protein</fullName>
    </submittedName>
</protein>
<proteinExistence type="predicted"/>
<reference evidence="1" key="1">
    <citation type="submission" date="2022-03" db="EMBL/GenBank/DDBJ databases">
        <authorList>
            <person name="Tunstrom K."/>
        </authorList>
    </citation>
    <scope>NUCLEOTIDE SEQUENCE</scope>
</reference>
<evidence type="ECO:0000313" key="2">
    <source>
        <dbReference type="Proteomes" id="UP001153954"/>
    </source>
</evidence>